<accession>A0A9N7CNX8</accession>
<reference evidence="2 4" key="2">
    <citation type="submission" date="2017-06" db="EMBL/GenBank/DDBJ databases">
        <title>A draft genome sequence of Komagataeibacter nataicola LMG 1536.</title>
        <authorList>
            <person name="Skraban J."/>
            <person name="Cleenwerck I."/>
            <person name="Vandamme P."/>
            <person name="Trcek J."/>
        </authorList>
    </citation>
    <scope>NUCLEOTIDE SEQUENCE [LARGE SCALE GENOMIC DNA]</scope>
    <source>
        <strain evidence="2 4">LMG 1536</strain>
    </source>
</reference>
<evidence type="ECO:0000313" key="3">
    <source>
        <dbReference type="Proteomes" id="UP000189683"/>
    </source>
</evidence>
<reference evidence="1 3" key="1">
    <citation type="submission" date="2017-02" db="EMBL/GenBank/DDBJ databases">
        <title>zhang.</title>
        <authorList>
            <person name="Zhang H."/>
        </authorList>
    </citation>
    <scope>NUCLEOTIDE SEQUENCE [LARGE SCALE GENOMIC DNA]</scope>
    <source>
        <strain evidence="1 3">RZS01</strain>
        <plasmid evidence="3">pkna01</plasmid>
        <plasmid evidence="1">pKNA01</plasmid>
    </source>
</reference>
<evidence type="ECO:0000313" key="1">
    <source>
        <dbReference type="EMBL" id="AQU89213.1"/>
    </source>
</evidence>
<proteinExistence type="predicted"/>
<protein>
    <submittedName>
        <fullName evidence="1">Uncharacterized protein</fullName>
    </submittedName>
</protein>
<name>A0A9N7CNX8_9PROT</name>
<evidence type="ECO:0000313" key="4">
    <source>
        <dbReference type="Proteomes" id="UP000247512"/>
    </source>
</evidence>
<keyword evidence="4" id="KW-1185">Reference proteome</keyword>
<sequence length="228" mass="26518">MAIVMSGAILLFLFLEIMGVRLHTMACWITSNCVQDAHQDDTKQENKVLAMIPKFDEGLMDAYTDKLTEDMYMMMVNSNLIKNDYYSIMNKMQDVHDQYKKDIENAKYWLDMNSIQRSQPFFWNVIYEQRELLSLAQERKSLIKSWNTNLEEMKATIDDDENNIFTASGDNKVLQENEIVTAKNQSGYIEPGNNRLRVDEDAFKSYEDDMFPSEELLVDEQKILGGGI</sequence>
<dbReference type="KEGG" id="kna:B0W47_16665"/>
<organism evidence="1 3">
    <name type="scientific">Komagataeibacter nataicola</name>
    <dbReference type="NCBI Taxonomy" id="265960"/>
    <lineage>
        <taxon>Bacteria</taxon>
        <taxon>Pseudomonadati</taxon>
        <taxon>Pseudomonadota</taxon>
        <taxon>Alphaproteobacteria</taxon>
        <taxon>Acetobacterales</taxon>
        <taxon>Acetobacteraceae</taxon>
        <taxon>Komagataeibacter</taxon>
    </lineage>
</organism>
<geneLocation type="plasmid" evidence="3">
    <name>pkna01</name>
</geneLocation>
<dbReference type="EMBL" id="NIRT01000013">
    <property type="protein sequence ID" value="PYD66272.1"/>
    <property type="molecule type" value="Genomic_DNA"/>
</dbReference>
<dbReference type="Proteomes" id="UP000189683">
    <property type="component" value="Plasmid pKNA01"/>
</dbReference>
<dbReference type="Proteomes" id="UP000247512">
    <property type="component" value="Unassembled WGS sequence"/>
</dbReference>
<dbReference type="AlphaFoldDB" id="A0A9N7CNX8"/>
<dbReference type="EMBL" id="CP019876">
    <property type="protein sequence ID" value="AQU89213.1"/>
    <property type="molecule type" value="Genomic_DNA"/>
</dbReference>
<gene>
    <name evidence="1" type="ORF">B0W47_16665</name>
    <name evidence="2" type="ORF">CDI09_08985</name>
</gene>
<geneLocation type="plasmid" evidence="1">
    <name>pKNA01</name>
</geneLocation>
<keyword evidence="1" id="KW-0614">Plasmid</keyword>
<evidence type="ECO:0000313" key="2">
    <source>
        <dbReference type="EMBL" id="PYD66272.1"/>
    </source>
</evidence>